<dbReference type="InterPro" id="IPR029058">
    <property type="entry name" value="AB_hydrolase_fold"/>
</dbReference>
<evidence type="ECO:0000313" key="5">
    <source>
        <dbReference type="EMBL" id="MDT0634669.1"/>
    </source>
</evidence>
<feature type="region of interest" description="Disordered" evidence="3">
    <location>
        <begin position="529"/>
        <end position="560"/>
    </location>
</feature>
<evidence type="ECO:0000256" key="1">
    <source>
        <dbReference type="ARBA" id="ARBA00022679"/>
    </source>
</evidence>
<dbReference type="Gene3D" id="3.40.50.1820">
    <property type="entry name" value="alpha/beta hydrolase"/>
    <property type="match status" value="1"/>
</dbReference>
<keyword evidence="2" id="KW-0012">Acyltransferase</keyword>
<comment type="caution">
    <text evidence="5">The sequence shown here is derived from an EMBL/GenBank/DDBJ whole genome shotgun (WGS) entry which is preliminary data.</text>
</comment>
<dbReference type="PANTHER" id="PTHR36837">
    <property type="entry name" value="POLY(3-HYDROXYALKANOATE) POLYMERASE SUBUNIT PHAC"/>
    <property type="match status" value="1"/>
</dbReference>
<evidence type="ECO:0000313" key="6">
    <source>
        <dbReference type="Proteomes" id="UP001251857"/>
    </source>
</evidence>
<organism evidence="5 6">
    <name type="scientific">Spectribacter hydrogenoxidans</name>
    <dbReference type="NCBI Taxonomy" id="3075608"/>
    <lineage>
        <taxon>Bacteria</taxon>
        <taxon>Pseudomonadati</taxon>
        <taxon>Pseudomonadota</taxon>
        <taxon>Gammaproteobacteria</taxon>
        <taxon>Salinisphaerales</taxon>
        <taxon>Salinisphaeraceae</taxon>
        <taxon>Spectribacter</taxon>
    </lineage>
</organism>
<dbReference type="PANTHER" id="PTHR36837:SF5">
    <property type="entry name" value="POLY-3-HYDROXYBUTYRATE SYNTHASE"/>
    <property type="match status" value="1"/>
</dbReference>
<name>A0ABU3BZX6_9GAMM</name>
<dbReference type="Pfam" id="PF07167">
    <property type="entry name" value="PhaC_N"/>
    <property type="match status" value="1"/>
</dbReference>
<sequence length="560" mass="62909">MTERVQRPAKPDVSGFNPLQSLRRRVGQTRDALTAASHLFDTRAVSRETAELAREMIAILRGDSAITIDPRDKRFRDPTWEENPFFRRLAQTYFAFCRAVDNSVAETGDWKEHERAEILADIVTSSLSPTNLLFSNPAALKRAVETRGGSLVNGLRNFLTDLRQNGGMPRHVDRNAFEVGKDLAVSPGAVVFRNEVLEILQYQPQCKQVHKRPILVMSPQINKFYFMDLAPGRSFIEYAAQNGIQIFVVSWRNPGPEQSHWNFETYIEALLEAIDAVLDITKSPDLNTMGFCAGGITQSALLGHMTNRGDKRVHSLSYAVTLLDFSVPTMVGALNNDQILDSSRRDSARRGVLPGKTLRTLFAWFRPNDLVWTFWVNNYLMGNDPPKFDILAWNNDSTNLPAGLHADFLDVFQNNPIPAGELEMFGERVDLSKLKMDAFVTGAVTDHLTPWRACYRTTQLLGGKSQFLLSNAGHVASLVNPPGNPKASYFRNDTNKPPADPDEWYADATQETGSWWEYWLEWIQARSGEKKNAPRKLGSKNYPALDPAPGTYIFEEPGEG</sequence>
<gene>
    <name evidence="5" type="ORF">RM532_06840</name>
</gene>
<keyword evidence="5" id="KW-0378">Hydrolase</keyword>
<dbReference type="GO" id="GO:0016787">
    <property type="term" value="F:hydrolase activity"/>
    <property type="evidence" value="ECO:0007669"/>
    <property type="project" value="UniProtKB-KW"/>
</dbReference>
<keyword evidence="1" id="KW-0808">Transferase</keyword>
<dbReference type="InterPro" id="IPR010941">
    <property type="entry name" value="PhaC_N"/>
</dbReference>
<dbReference type="RefSeq" id="WP_311652469.1">
    <property type="nucleotide sequence ID" value="NZ_JAVRIB010000006.1"/>
</dbReference>
<dbReference type="InterPro" id="IPR051321">
    <property type="entry name" value="PHA/PHB_synthase"/>
</dbReference>
<evidence type="ECO:0000256" key="3">
    <source>
        <dbReference type="SAM" id="MobiDB-lite"/>
    </source>
</evidence>
<evidence type="ECO:0000256" key="2">
    <source>
        <dbReference type="ARBA" id="ARBA00023315"/>
    </source>
</evidence>
<evidence type="ECO:0000259" key="4">
    <source>
        <dbReference type="Pfam" id="PF07167"/>
    </source>
</evidence>
<keyword evidence="6" id="KW-1185">Reference proteome</keyword>
<dbReference type="Proteomes" id="UP001251857">
    <property type="component" value="Unassembled WGS sequence"/>
</dbReference>
<proteinExistence type="predicted"/>
<protein>
    <submittedName>
        <fullName evidence="5">Alpha/beta hydrolase</fullName>
    </submittedName>
</protein>
<dbReference type="EMBL" id="JAVRIB010000006">
    <property type="protein sequence ID" value="MDT0634669.1"/>
    <property type="molecule type" value="Genomic_DNA"/>
</dbReference>
<accession>A0ABU3BZX6</accession>
<reference evidence="5 6" key="1">
    <citation type="submission" date="2023-09" db="EMBL/GenBank/DDBJ databases">
        <authorList>
            <person name="Rey-Velasco X."/>
        </authorList>
    </citation>
    <scope>NUCLEOTIDE SEQUENCE [LARGE SCALE GENOMIC DNA]</scope>
    <source>
        <strain evidence="5 6">W335</strain>
    </source>
</reference>
<dbReference type="SUPFAM" id="SSF53474">
    <property type="entry name" value="alpha/beta-Hydrolases"/>
    <property type="match status" value="1"/>
</dbReference>
<feature type="domain" description="Poly-beta-hydroxybutyrate polymerase N-terminal" evidence="4">
    <location>
        <begin position="71"/>
        <end position="239"/>
    </location>
</feature>